<feature type="compositionally biased region" description="Polar residues" evidence="1">
    <location>
        <begin position="964"/>
        <end position="986"/>
    </location>
</feature>
<dbReference type="PANTHER" id="PTHR24148">
    <property type="entry name" value="ANKYRIN REPEAT DOMAIN-CONTAINING PROTEIN 39 HOMOLOG-RELATED"/>
    <property type="match status" value="1"/>
</dbReference>
<proteinExistence type="predicted"/>
<evidence type="ECO:0000256" key="1">
    <source>
        <dbReference type="SAM" id="MobiDB-lite"/>
    </source>
</evidence>
<evidence type="ECO:0000313" key="4">
    <source>
        <dbReference type="EMBL" id="KAK3669770.1"/>
    </source>
</evidence>
<dbReference type="Proteomes" id="UP001274830">
    <property type="component" value="Unassembled WGS sequence"/>
</dbReference>
<accession>A0AAE0TN05</accession>
<organism evidence="4 5">
    <name type="scientific">Recurvomyces mirabilis</name>
    <dbReference type="NCBI Taxonomy" id="574656"/>
    <lineage>
        <taxon>Eukaryota</taxon>
        <taxon>Fungi</taxon>
        <taxon>Dikarya</taxon>
        <taxon>Ascomycota</taxon>
        <taxon>Pezizomycotina</taxon>
        <taxon>Dothideomycetes</taxon>
        <taxon>Dothideomycetidae</taxon>
        <taxon>Mycosphaerellales</taxon>
        <taxon>Teratosphaeriaceae</taxon>
        <taxon>Recurvomyces</taxon>
    </lineage>
</organism>
<dbReference type="InterPro" id="IPR010730">
    <property type="entry name" value="HET"/>
</dbReference>
<dbReference type="Pfam" id="PF06985">
    <property type="entry name" value="HET"/>
    <property type="match status" value="1"/>
</dbReference>
<feature type="region of interest" description="Disordered" evidence="1">
    <location>
        <begin position="735"/>
        <end position="767"/>
    </location>
</feature>
<keyword evidence="2" id="KW-0472">Membrane</keyword>
<gene>
    <name evidence="4" type="ORF">LTR78_010343</name>
</gene>
<dbReference type="PANTHER" id="PTHR24148:SF64">
    <property type="entry name" value="HETEROKARYON INCOMPATIBILITY DOMAIN-CONTAINING PROTEIN"/>
    <property type="match status" value="1"/>
</dbReference>
<feature type="transmembrane region" description="Helical" evidence="2">
    <location>
        <begin position="824"/>
        <end position="842"/>
    </location>
</feature>
<comment type="caution">
    <text evidence="4">The sequence shown here is derived from an EMBL/GenBank/DDBJ whole genome shotgun (WGS) entry which is preliminary data.</text>
</comment>
<evidence type="ECO:0000259" key="3">
    <source>
        <dbReference type="Pfam" id="PF06985"/>
    </source>
</evidence>
<dbReference type="EMBL" id="JAUTXT010000072">
    <property type="protein sequence ID" value="KAK3669770.1"/>
    <property type="molecule type" value="Genomic_DNA"/>
</dbReference>
<reference evidence="4" key="1">
    <citation type="submission" date="2023-07" db="EMBL/GenBank/DDBJ databases">
        <title>Black Yeasts Isolated from many extreme environments.</title>
        <authorList>
            <person name="Coleine C."/>
            <person name="Stajich J.E."/>
            <person name="Selbmann L."/>
        </authorList>
    </citation>
    <scope>NUCLEOTIDE SEQUENCE</scope>
    <source>
        <strain evidence="4">CCFEE 5485</strain>
    </source>
</reference>
<name>A0AAE0TN05_9PEZI</name>
<evidence type="ECO:0000256" key="2">
    <source>
        <dbReference type="SAM" id="Phobius"/>
    </source>
</evidence>
<dbReference type="AlphaFoldDB" id="A0AAE0TN05"/>
<keyword evidence="2" id="KW-0812">Transmembrane</keyword>
<feature type="region of interest" description="Disordered" evidence="1">
    <location>
        <begin position="956"/>
        <end position="1026"/>
    </location>
</feature>
<sequence length="1073" mass="119779">MSARAPTTSRGPQSYSYNKLQNRQWSRIVRLWPAPERQVDIDCEIIELPSLKRSTTQSDADPTSNVPATGQATKVIKGLPGYDALSWYWGENKKDRHIRIHVADEAREFPLSQHLYDALHSLRDKYKSRYLWVDSLCIDQDNVEERNQQVPRMSEIYGDADNVCIWLGVATAESTEALRFVKNELKIPWKLGEVWRSARHHGSWVALLELMKRDWFSRRWVVQEVALAKKATIHCGRNWVRWSDFETAVSIFVELEMATRRLPAVPRADHTALSAAEDRSTFKSVPNAGASILVDITSRLLRKTVAGVHQRSISLEELVAKLAAQETSEPRDIIYALLALAKDTQPSLEGIATQMDGNDGLELTPAQQKSLQLIARLIPNPTRRRYVVEYKQPIVNVYQQFIAFSLSQADPTRALDVILRPFARTFKESQNYTFDKDAMTQFRESGNVDVEIRLPSWIPNAKHLPFQPLLRRRQTLEDTGSSDQIFIHSVERQKGESFVGAPGSRQTSYCAAGTRAYDRNKVRFRKRSDHFSLFAEGFILDTISVVEGPAIMGNIPGRWTTRWKDRVAHDWDTVWKTLVANRDSEGRNPPPFYASALLAAFEYNPEDTSYDTESISREGGAELVAKAMLRVKATIYERCLIETGRRMLGLANSDVEPDDVVCILYGCSVPVIMRRSAQKSSDAIDKEKLQDEADHRERLVRVRPLLERIFKRRRTRRGADHGNESVLGQAELPAHEASDTAPAGGQSPTNNAGEGTTDVDTLRDHRVPDEPGVSIIHDLADPVQTVAGASDARELDRPADVVGDHMQPHATLDRIRTQLVDRPAILRLISLPAFALLAALLLGEPMVAYIVTAIAGTHIIYDASSQFVENTSLATIMSVGSLVAASVLGSIALRVSPTIFCLIFAAIALLFPEMFPPGVLDLQQVLVLFIASLVVIKSDLLDRQLQRDASDAQHDILEAPHGGTDNSAEGNGTNSHSIANVHSDTTAAEAHVTQPKEPDIAGNGHVRKQSRPVKPAPKPEDSNAEIKPPKYFYTLIGEAYIHGMMDGEAIEWQNETALPQHGPRVQAEIFEIR</sequence>
<keyword evidence="5" id="KW-1185">Reference proteome</keyword>
<protein>
    <recommendedName>
        <fullName evidence="3">Heterokaryon incompatibility domain-containing protein</fullName>
    </recommendedName>
</protein>
<feature type="transmembrane region" description="Helical" evidence="2">
    <location>
        <begin position="922"/>
        <end position="940"/>
    </location>
</feature>
<keyword evidence="2" id="KW-1133">Transmembrane helix</keyword>
<feature type="domain" description="Heterokaryon incompatibility" evidence="3">
    <location>
        <begin position="82"/>
        <end position="224"/>
    </location>
</feature>
<dbReference type="InterPro" id="IPR052895">
    <property type="entry name" value="HetReg/Transcr_Mod"/>
</dbReference>
<evidence type="ECO:0000313" key="5">
    <source>
        <dbReference type="Proteomes" id="UP001274830"/>
    </source>
</evidence>